<dbReference type="GO" id="GO:0009898">
    <property type="term" value="C:cytoplasmic side of plasma membrane"/>
    <property type="evidence" value="ECO:0007669"/>
    <property type="project" value="TreeGrafter"/>
</dbReference>
<evidence type="ECO:0000256" key="2">
    <source>
        <dbReference type="ARBA" id="ARBA00022840"/>
    </source>
</evidence>
<keyword evidence="3" id="KW-0175">Coiled coil</keyword>
<dbReference type="GO" id="GO:0051782">
    <property type="term" value="P:negative regulation of cell division"/>
    <property type="evidence" value="ECO:0007669"/>
    <property type="project" value="TreeGrafter"/>
</dbReference>
<dbReference type="GO" id="GO:0016887">
    <property type="term" value="F:ATP hydrolysis activity"/>
    <property type="evidence" value="ECO:0007669"/>
    <property type="project" value="TreeGrafter"/>
</dbReference>
<dbReference type="SUPFAM" id="SSF52540">
    <property type="entry name" value="P-loop containing nucleoside triphosphate hydrolases"/>
    <property type="match status" value="1"/>
</dbReference>
<dbReference type="NCBIfam" id="NF047398">
    <property type="entry name" value="AAA_KGGVGR"/>
    <property type="match status" value="1"/>
</dbReference>
<protein>
    <submittedName>
        <fullName evidence="5">MinD-like ATPase involved in chromosome partitioning or flagellar assembly</fullName>
    </submittedName>
</protein>
<dbReference type="EMBL" id="JACHJE010000002">
    <property type="protein sequence ID" value="MBB5124444.1"/>
    <property type="molecule type" value="Genomic_DNA"/>
</dbReference>
<evidence type="ECO:0000313" key="6">
    <source>
        <dbReference type="Proteomes" id="UP000568022"/>
    </source>
</evidence>
<feature type="coiled-coil region" evidence="3">
    <location>
        <begin position="546"/>
        <end position="573"/>
    </location>
</feature>
<dbReference type="Proteomes" id="UP000568022">
    <property type="component" value="Unassembled WGS sequence"/>
</dbReference>
<evidence type="ECO:0000256" key="1">
    <source>
        <dbReference type="ARBA" id="ARBA00022741"/>
    </source>
</evidence>
<dbReference type="InterPro" id="IPR050625">
    <property type="entry name" value="ParA/MinD_ATPase"/>
</dbReference>
<dbReference type="GO" id="GO:0005829">
    <property type="term" value="C:cytosol"/>
    <property type="evidence" value="ECO:0007669"/>
    <property type="project" value="TreeGrafter"/>
</dbReference>
<reference evidence="5 6" key="1">
    <citation type="submission" date="2020-08" db="EMBL/GenBank/DDBJ databases">
        <title>Genomic Encyclopedia of Type Strains, Phase III (KMG-III): the genomes of soil and plant-associated and newly described type strains.</title>
        <authorList>
            <person name="Whitman W."/>
        </authorList>
    </citation>
    <scope>NUCLEOTIDE SEQUENCE [LARGE SCALE GENOMIC DNA]</scope>
    <source>
        <strain evidence="5 6">CECT 3226</strain>
    </source>
</reference>
<accession>A0A7W8F7Q3</accession>
<sequence length="921" mass="101579">MTVKKGLPAPSHLYTWVDVDEHFAKLAARGEWEPWLLEVDAYWDSVEFTVAEGTDPEAVWAWLAERLGPLTVDTGRQVILLESLEGERNEDALAVHLRSATELAEVTRQPRWSERRIVRQLAEGLPAPDAESFPNGVRICAFHSFKGGVGRTLHCVALARELAERGAEAVGGGRRVLLVDADLEAPGISWMIAAQGSRLDFALDDFLALLHGSTGSDRSRPIAMARKFLLNQEQDGVIVLPTTRDAARVGPPRIQPVDLLTHNRPPYILTEALAELAHSVGADTVLIDLRAGTSELSAPILLDPRVHRVFVTTISDQSVQGTTNLLHHLAHRAPSRRSTDPACAVLLTQFQEKEHSAELSEAAATLMEAVAQTITSPVDTSGQGSDATTVDRDVASEPLSSPFLSPLLALPRGWADVCERIERTTLRSVVTGLADALSPRDLTEPESTLPGLRDDPQGTREALAKLARSLTYAETAQVQEDFLPTESLVNLVSAHRTEAPVEIIVGAKGSGKTFTYLRMCRQGTWDAFARAAGVGGVELRAPLVPVLASQNLADELRAEVEEVQKASANELNHGDPASFLSLRDLVTDALDTDMNEVGWRRVWLTCLAQAAGLSATPETAESALTDLARSQRAIFVIDGLEDLFQDFSSNIHQQRALRALLTGCPEWLRSLRGRPLGLVVFVRRDLVLNSVQQNAQQFLERHRAYELRWNRTEALRLVAWVGERARVLTRDESVDIRSAGTKTLSRLLVQVWGQKLGSDRSREARSEEWFLAALSDFNLQIQARDIVYFLAEAARDSAGDEKAGRWSDRLLTPSAMRRALPQSSREKISAMELENVPVGVVFRHLRALPEDIRKVPFTLESVELNSAQARLLEANGVLFRENDQYWIPEIYRYGLGFGVSNVGRPRVVSITKLIRDRGDVI</sequence>
<keyword evidence="5" id="KW-0282">Flagellum</keyword>
<keyword evidence="5" id="KW-0969">Cilium</keyword>
<keyword evidence="5" id="KW-0966">Cell projection</keyword>
<dbReference type="InterPro" id="IPR027417">
    <property type="entry name" value="P-loop_NTPase"/>
</dbReference>
<dbReference type="PANTHER" id="PTHR43384:SF6">
    <property type="entry name" value="SEPTUM SITE-DETERMINING PROTEIN MIND HOMOLOG, CHLOROPLASTIC"/>
    <property type="match status" value="1"/>
</dbReference>
<dbReference type="Gene3D" id="3.40.50.300">
    <property type="entry name" value="P-loop containing nucleotide triphosphate hydrolases"/>
    <property type="match status" value="1"/>
</dbReference>
<gene>
    <name evidence="5" type="ORF">FHS32_001172</name>
</gene>
<comment type="caution">
    <text evidence="5">The sequence shown here is derived from an EMBL/GenBank/DDBJ whole genome shotgun (WGS) entry which is preliminary data.</text>
</comment>
<name>A0A7W8F7Q3_9ACTN</name>
<evidence type="ECO:0000256" key="3">
    <source>
        <dbReference type="SAM" id="Coils"/>
    </source>
</evidence>
<dbReference type="GO" id="GO:0005524">
    <property type="term" value="F:ATP binding"/>
    <property type="evidence" value="ECO:0007669"/>
    <property type="project" value="UniProtKB-KW"/>
</dbReference>
<organism evidence="5 6">
    <name type="scientific">Streptomyces griseoloalbus</name>
    <dbReference type="NCBI Taxonomy" id="67303"/>
    <lineage>
        <taxon>Bacteria</taxon>
        <taxon>Bacillati</taxon>
        <taxon>Actinomycetota</taxon>
        <taxon>Actinomycetes</taxon>
        <taxon>Kitasatosporales</taxon>
        <taxon>Streptomycetaceae</taxon>
        <taxon>Streptomyces</taxon>
    </lineage>
</organism>
<proteinExistence type="predicted"/>
<evidence type="ECO:0000256" key="4">
    <source>
        <dbReference type="SAM" id="MobiDB-lite"/>
    </source>
</evidence>
<keyword evidence="1" id="KW-0547">Nucleotide-binding</keyword>
<keyword evidence="6" id="KW-1185">Reference proteome</keyword>
<dbReference type="AlphaFoldDB" id="A0A7W8F7Q3"/>
<keyword evidence="2" id="KW-0067">ATP-binding</keyword>
<feature type="region of interest" description="Disordered" evidence="4">
    <location>
        <begin position="438"/>
        <end position="457"/>
    </location>
</feature>
<evidence type="ECO:0000313" key="5">
    <source>
        <dbReference type="EMBL" id="MBB5124444.1"/>
    </source>
</evidence>
<dbReference type="PANTHER" id="PTHR43384">
    <property type="entry name" value="SEPTUM SITE-DETERMINING PROTEIN MIND HOMOLOG, CHLOROPLASTIC-RELATED"/>
    <property type="match status" value="1"/>
</dbReference>